<organism evidence="2 3">
    <name type="scientific">Metarhizium rileyi (strain RCEF 4871)</name>
    <name type="common">Nomuraea rileyi</name>
    <dbReference type="NCBI Taxonomy" id="1649241"/>
    <lineage>
        <taxon>Eukaryota</taxon>
        <taxon>Fungi</taxon>
        <taxon>Dikarya</taxon>
        <taxon>Ascomycota</taxon>
        <taxon>Pezizomycotina</taxon>
        <taxon>Sordariomycetes</taxon>
        <taxon>Hypocreomycetidae</taxon>
        <taxon>Hypocreales</taxon>
        <taxon>Clavicipitaceae</taxon>
        <taxon>Metarhizium</taxon>
    </lineage>
</organism>
<gene>
    <name evidence="2" type="ORF">ED733_003373</name>
</gene>
<comment type="caution">
    <text evidence="2">The sequence shown here is derived from an EMBL/GenBank/DDBJ whole genome shotgun (WGS) entry which is preliminary data.</text>
</comment>
<evidence type="ECO:0000313" key="2">
    <source>
        <dbReference type="EMBL" id="TWU77859.1"/>
    </source>
</evidence>
<evidence type="ECO:0000313" key="3">
    <source>
        <dbReference type="Proteomes" id="UP000317257"/>
    </source>
</evidence>
<dbReference type="Proteomes" id="UP000317257">
    <property type="component" value="Unassembled WGS sequence"/>
</dbReference>
<reference evidence="3" key="1">
    <citation type="submission" date="2018-12" db="EMBL/GenBank/DDBJ databases">
        <title>The complete genome of Metarhizium rileyi, a key fungal pathogen of Lepidoptera.</title>
        <authorList>
            <person name="Binneck E."/>
            <person name="Lastra C.C.L."/>
            <person name="Sosa-Gomez D.R."/>
        </authorList>
    </citation>
    <scope>NUCLEOTIDE SEQUENCE [LARGE SCALE GENOMIC DNA]</scope>
    <source>
        <strain evidence="3">Cep018-CH2</strain>
    </source>
</reference>
<sequence>MAVAIAPPDRATLLAPLLPALPAAAASTQPAFQVLPLLSPILRQRVQLLSISSTEPWLRLLCYDTSKAAKLADIARRPALEPHPVSGEVEVDWEYDSETRYRRLDEETLQALVALPDLGIAFQLVYCVNDKEGGGDGWRIGEVTVAEKPCPFSQFGGAASIAEAESKHKDKDTKSSDTLRVNGAVAKSTQDDNDDDDDYWARYDATPARTPANNRSPALNTSSGAGAPSQQSSGLRSAAEDDYFAQYDDVQPVMDNHDPDEEAQAAQLDLPLGFQQKNSTVSRHESERVGIQQGLSNAEIALQHPRPDSSASSNGSHTVAKLEETAGRQEQNEYGVKQHVSRSIRSLYMLSKASGIDKEEFERLVKMELDLLSMMDEGE</sequence>
<dbReference type="EMBL" id="SBHS01000002">
    <property type="protein sequence ID" value="TWU77859.1"/>
    <property type="molecule type" value="Genomic_DNA"/>
</dbReference>
<feature type="compositionally biased region" description="Basic and acidic residues" evidence="1">
    <location>
        <begin position="164"/>
        <end position="177"/>
    </location>
</feature>
<feature type="compositionally biased region" description="Polar residues" evidence="1">
    <location>
        <begin position="211"/>
        <end position="221"/>
    </location>
</feature>
<feature type="compositionally biased region" description="Low complexity" evidence="1">
    <location>
        <begin position="222"/>
        <end position="234"/>
    </location>
</feature>
<accession>A0A5C6GKH0</accession>
<evidence type="ECO:0000256" key="1">
    <source>
        <dbReference type="SAM" id="MobiDB-lite"/>
    </source>
</evidence>
<proteinExistence type="predicted"/>
<protein>
    <submittedName>
        <fullName evidence="2">Uncharacterized protein</fullName>
    </submittedName>
</protein>
<feature type="region of interest" description="Disordered" evidence="1">
    <location>
        <begin position="163"/>
        <end position="237"/>
    </location>
</feature>
<name>A0A5C6GKH0_METRR</name>
<dbReference type="AlphaFoldDB" id="A0A5C6GKH0"/>